<dbReference type="AlphaFoldDB" id="A0A7C9DRP0"/>
<reference evidence="1" key="2">
    <citation type="submission" date="2020-07" db="EMBL/GenBank/DDBJ databases">
        <authorList>
            <person name="Vera ALvarez R."/>
            <person name="Arias-Moreno D.M."/>
            <person name="Jimenez-Jacinto V."/>
            <person name="Jimenez-Bremont J.F."/>
            <person name="Swaminathan K."/>
            <person name="Moose S.P."/>
            <person name="Guerrero-Gonzalez M.L."/>
            <person name="Marino-Ramirez L."/>
            <person name="Landsman D."/>
            <person name="Rodriguez-Kessler M."/>
            <person name="Delgado-Sanchez P."/>
        </authorList>
    </citation>
    <scope>NUCLEOTIDE SEQUENCE</scope>
    <source>
        <tissue evidence="1">Cladode</tissue>
    </source>
</reference>
<dbReference type="EMBL" id="GISG01149270">
    <property type="protein sequence ID" value="MBA4647123.1"/>
    <property type="molecule type" value="Transcribed_RNA"/>
</dbReference>
<evidence type="ECO:0000313" key="1">
    <source>
        <dbReference type="EMBL" id="MBA4647123.1"/>
    </source>
</evidence>
<proteinExistence type="predicted"/>
<protein>
    <submittedName>
        <fullName evidence="1">Uncharacterized protein</fullName>
    </submittedName>
</protein>
<reference evidence="1" key="1">
    <citation type="journal article" date="2013" name="J. Plant Res.">
        <title>Effect of fungi and light on seed germination of three Opuntia species from semiarid lands of central Mexico.</title>
        <authorList>
            <person name="Delgado-Sanchez P."/>
            <person name="Jimenez-Bremont J.F."/>
            <person name="Guerrero-Gonzalez Mde L."/>
            <person name="Flores J."/>
        </authorList>
    </citation>
    <scope>NUCLEOTIDE SEQUENCE</scope>
    <source>
        <tissue evidence="1">Cladode</tissue>
    </source>
</reference>
<name>A0A7C9DRP0_OPUST</name>
<organism evidence="1">
    <name type="scientific">Opuntia streptacantha</name>
    <name type="common">Prickly pear cactus</name>
    <name type="synonym">Opuntia cardona</name>
    <dbReference type="NCBI Taxonomy" id="393608"/>
    <lineage>
        <taxon>Eukaryota</taxon>
        <taxon>Viridiplantae</taxon>
        <taxon>Streptophyta</taxon>
        <taxon>Embryophyta</taxon>
        <taxon>Tracheophyta</taxon>
        <taxon>Spermatophyta</taxon>
        <taxon>Magnoliopsida</taxon>
        <taxon>eudicotyledons</taxon>
        <taxon>Gunneridae</taxon>
        <taxon>Pentapetalae</taxon>
        <taxon>Caryophyllales</taxon>
        <taxon>Cactineae</taxon>
        <taxon>Cactaceae</taxon>
        <taxon>Opuntioideae</taxon>
        <taxon>Opuntia</taxon>
    </lineage>
</organism>
<accession>A0A7C9DRP0</accession>
<sequence length="104" mass="11543">MLSSMVSFKLISPLLPSTLSSSLSYSNLICLGNDEACRITLEHPSPLRKTSVSLKRVPRALIAGQSSSISEPDMVAFCSEFSRFRVLQRFDFSFVVPPYLRGIN</sequence>